<reference evidence="4" key="2">
    <citation type="submission" date="2015-05" db="EMBL/GenBank/DDBJ databases">
        <title>Complete genome sequence of Corynebacterium mustelae DSM 45274, isolated from various tissues of a male ferret with lethal sepsis.</title>
        <authorList>
            <person name="Ruckert C."/>
            <person name="Albersmeier A."/>
            <person name="Winkler A."/>
            <person name="Tauch A."/>
        </authorList>
    </citation>
    <scope>NUCLEOTIDE SEQUENCE [LARGE SCALE GENOMIC DNA]</scope>
    <source>
        <strain evidence="4">DSM 45274</strain>
    </source>
</reference>
<protein>
    <recommendedName>
        <fullName evidence="2">Lipid/polyisoprenoid-binding YceI-like domain-containing protein</fullName>
    </recommendedName>
</protein>
<dbReference type="Proteomes" id="UP000035199">
    <property type="component" value="Chromosome"/>
</dbReference>
<accession>A0A0G3H491</accession>
<dbReference type="AlphaFoldDB" id="A0A0G3H491"/>
<name>A0A0G3H491_9CORY</name>
<dbReference type="SUPFAM" id="SSF101874">
    <property type="entry name" value="YceI-like"/>
    <property type="match status" value="1"/>
</dbReference>
<dbReference type="InterPro" id="IPR036761">
    <property type="entry name" value="TTHA0802/YceI-like_sf"/>
</dbReference>
<comment type="similarity">
    <text evidence="1">Belongs to the UPF0312 family.</text>
</comment>
<sequence length="217" mass="22386">MKKGLIAAAVLAAVAIAGVIFGTKYYASKYDNSNVAAPSVTTEAKPADSADLTGTWTVGDGSFAGYRVGKVLNGENLVVVGRTENVTGDASLNDGTLLAASIEVDLASVTSGEDARDKAFRDEILKVNDNPTATFVVTEPVKVSSGSGPVEVTGDLTLNGQTKPVTATLEIAKNDSVLEVAGTVPMTWSDFGIVAPDLGFAVVDKTGDLEFQLNLTQ</sequence>
<dbReference type="PANTHER" id="PTHR34406:SF1">
    <property type="entry name" value="PROTEIN YCEI"/>
    <property type="match status" value="1"/>
</dbReference>
<dbReference type="SMART" id="SM00867">
    <property type="entry name" value="YceI"/>
    <property type="match status" value="1"/>
</dbReference>
<dbReference type="RefSeq" id="WP_047262611.1">
    <property type="nucleotide sequence ID" value="NZ_CP011542.1"/>
</dbReference>
<evidence type="ECO:0000313" key="4">
    <source>
        <dbReference type="Proteomes" id="UP000035199"/>
    </source>
</evidence>
<proteinExistence type="inferred from homology"/>
<evidence type="ECO:0000259" key="2">
    <source>
        <dbReference type="SMART" id="SM00867"/>
    </source>
</evidence>
<reference evidence="3 4" key="1">
    <citation type="journal article" date="2015" name="Genome Announc.">
        <title>Complete Genome Sequence of the Type Strain Corynebacterium mustelae DSM 45274, Isolated from Various Tissues of a Male Ferret with Lethal Sepsis.</title>
        <authorList>
            <person name="Ruckert C."/>
            <person name="Eimer J."/>
            <person name="Winkler A."/>
            <person name="Tauch A."/>
        </authorList>
    </citation>
    <scope>NUCLEOTIDE SEQUENCE [LARGE SCALE GENOMIC DNA]</scope>
    <source>
        <strain evidence="3 4">DSM 45274</strain>
    </source>
</reference>
<gene>
    <name evidence="3" type="ORF">CMUST_11535</name>
</gene>
<dbReference type="Pfam" id="PF04264">
    <property type="entry name" value="YceI"/>
    <property type="match status" value="1"/>
</dbReference>
<dbReference type="PATRIC" id="fig|571915.4.peg.2464"/>
<dbReference type="EMBL" id="CP011542">
    <property type="protein sequence ID" value="AKK06618.1"/>
    <property type="molecule type" value="Genomic_DNA"/>
</dbReference>
<feature type="domain" description="Lipid/polyisoprenoid-binding YceI-like" evidence="2">
    <location>
        <begin position="55"/>
        <end position="216"/>
    </location>
</feature>
<dbReference type="OrthoDB" id="117810at2"/>
<dbReference type="Gene3D" id="2.40.128.110">
    <property type="entry name" value="Lipid/polyisoprenoid-binding, YceI-like"/>
    <property type="match status" value="1"/>
</dbReference>
<evidence type="ECO:0000256" key="1">
    <source>
        <dbReference type="ARBA" id="ARBA00008812"/>
    </source>
</evidence>
<dbReference type="PANTHER" id="PTHR34406">
    <property type="entry name" value="PROTEIN YCEI"/>
    <property type="match status" value="1"/>
</dbReference>
<dbReference type="KEGG" id="cmv:CMUST_11535"/>
<organism evidence="3 4">
    <name type="scientific">Corynebacterium mustelae</name>
    <dbReference type="NCBI Taxonomy" id="571915"/>
    <lineage>
        <taxon>Bacteria</taxon>
        <taxon>Bacillati</taxon>
        <taxon>Actinomycetota</taxon>
        <taxon>Actinomycetes</taxon>
        <taxon>Mycobacteriales</taxon>
        <taxon>Corynebacteriaceae</taxon>
        <taxon>Corynebacterium</taxon>
    </lineage>
</organism>
<keyword evidence="4" id="KW-1185">Reference proteome</keyword>
<evidence type="ECO:0000313" key="3">
    <source>
        <dbReference type="EMBL" id="AKK06618.1"/>
    </source>
</evidence>
<dbReference type="InterPro" id="IPR007372">
    <property type="entry name" value="Lipid/polyisoprenoid-bd_YceI"/>
</dbReference>